<dbReference type="PANTHER" id="PTHR31151">
    <property type="entry name" value="PROLINE-TRNA LIGASE (DUF1680)"/>
    <property type="match status" value="1"/>
</dbReference>
<evidence type="ECO:0000256" key="1">
    <source>
        <dbReference type="SAM" id="SignalP"/>
    </source>
</evidence>
<dbReference type="Pfam" id="PF07944">
    <property type="entry name" value="Beta-AFase-like_GH127_cat"/>
    <property type="match status" value="1"/>
</dbReference>
<feature type="domain" description="Non-reducing end beta-L-arabinofuranosidase-like GH127 middle" evidence="3">
    <location>
        <begin position="436"/>
        <end position="532"/>
    </location>
</feature>
<dbReference type="Proteomes" id="UP000291269">
    <property type="component" value="Unassembled WGS sequence"/>
</dbReference>
<evidence type="ECO:0000313" key="4">
    <source>
        <dbReference type="EMBL" id="RXZ62038.1"/>
    </source>
</evidence>
<name>A0A4Q2KBS5_9FIRM</name>
<dbReference type="SUPFAM" id="SSF48208">
    <property type="entry name" value="Six-hairpin glycosidases"/>
    <property type="match status" value="1"/>
</dbReference>
<dbReference type="RefSeq" id="WP_129225334.1">
    <property type="nucleotide sequence ID" value="NZ_SDOZ01000002.1"/>
</dbReference>
<dbReference type="EMBL" id="SDOZ01000002">
    <property type="protein sequence ID" value="RXZ62038.1"/>
    <property type="molecule type" value="Genomic_DNA"/>
</dbReference>
<gene>
    <name evidence="4" type="ORF">ESZ91_06510</name>
</gene>
<feature type="signal peptide" evidence="1">
    <location>
        <begin position="1"/>
        <end position="20"/>
    </location>
</feature>
<evidence type="ECO:0000313" key="5">
    <source>
        <dbReference type="Proteomes" id="UP000291269"/>
    </source>
</evidence>
<dbReference type="InterPro" id="IPR049046">
    <property type="entry name" value="Beta-AFase-like_GH127_middle"/>
</dbReference>
<dbReference type="OrthoDB" id="9757939at2"/>
<dbReference type="AlphaFoldDB" id="A0A4Q2KBS5"/>
<evidence type="ECO:0000259" key="2">
    <source>
        <dbReference type="Pfam" id="PF07944"/>
    </source>
</evidence>
<dbReference type="PROSITE" id="PS51257">
    <property type="entry name" value="PROKAR_LIPOPROTEIN"/>
    <property type="match status" value="1"/>
</dbReference>
<feature type="domain" description="Non-reducing end beta-L-arabinofuranosidase-like GH127 catalytic" evidence="2">
    <location>
        <begin position="47"/>
        <end position="416"/>
    </location>
</feature>
<keyword evidence="1" id="KW-0732">Signal</keyword>
<proteinExistence type="predicted"/>
<accession>A0A4Q2KBS5</accession>
<feature type="chain" id="PRO_5038472660" description="Glycoside hydrolase family 127 protein" evidence="1">
    <location>
        <begin position="21"/>
        <end position="625"/>
    </location>
</feature>
<dbReference type="InterPro" id="IPR008928">
    <property type="entry name" value="6-hairpin_glycosidase_sf"/>
</dbReference>
<organism evidence="4 5">
    <name type="scientific">Candidatus Borkfalkia ceftriaxoniphila</name>
    <dbReference type="NCBI Taxonomy" id="2508949"/>
    <lineage>
        <taxon>Bacteria</taxon>
        <taxon>Bacillati</taxon>
        <taxon>Bacillota</taxon>
        <taxon>Clostridia</taxon>
        <taxon>Christensenellales</taxon>
        <taxon>Christensenellaceae</taxon>
        <taxon>Candidatus Borkfalkia</taxon>
    </lineage>
</organism>
<evidence type="ECO:0000259" key="3">
    <source>
        <dbReference type="Pfam" id="PF20736"/>
    </source>
</evidence>
<dbReference type="InterPro" id="IPR012878">
    <property type="entry name" value="Beta-AFase-like_GH127_cat"/>
</dbReference>
<reference evidence="4 5" key="1">
    <citation type="journal article" date="2019" name="Gut">
        <title>Antibiotics-induced monodominance of a novel gut bacterial order.</title>
        <authorList>
            <person name="Hildebrand F."/>
            <person name="Moitinho-Silva L."/>
            <person name="Blasche S."/>
            <person name="Jahn M.T."/>
            <person name="Gossmann T.I."/>
            <person name="Heuerta-Cepas J."/>
            <person name="Hercog R."/>
            <person name="Luetge M."/>
            <person name="Bahram M."/>
            <person name="Pryszlak A."/>
            <person name="Alves R.J."/>
            <person name="Waszak S.M."/>
            <person name="Zhu A."/>
            <person name="Ye L."/>
            <person name="Costea P.I."/>
            <person name="Aalvink S."/>
            <person name="Belzer C."/>
            <person name="Forslund S.K."/>
            <person name="Sunagawa S."/>
            <person name="Hentschel U."/>
            <person name="Merten C."/>
            <person name="Patil K.R."/>
            <person name="Benes V."/>
            <person name="Bork P."/>
        </authorList>
    </citation>
    <scope>NUCLEOTIDE SEQUENCE [LARGE SCALE GENOMIC DNA]</scope>
    <source>
        <strain evidence="4 5">HDS1380</strain>
    </source>
</reference>
<dbReference type="PANTHER" id="PTHR31151:SF0">
    <property type="entry name" value="PROLINE-TRNA LIGASE (DUF1680)"/>
    <property type="match status" value="1"/>
</dbReference>
<protein>
    <recommendedName>
        <fullName evidence="6">Glycoside hydrolase family 127 protein</fullName>
    </recommendedName>
</protein>
<comment type="caution">
    <text evidence="4">The sequence shown here is derived from an EMBL/GenBank/DDBJ whole genome shotgun (WGS) entry which is preliminary data.</text>
</comment>
<keyword evidence="5" id="KW-1185">Reference proteome</keyword>
<dbReference type="GO" id="GO:0005975">
    <property type="term" value="P:carbohydrate metabolic process"/>
    <property type="evidence" value="ECO:0007669"/>
    <property type="project" value="InterPro"/>
</dbReference>
<sequence length="625" mass="69998">MKKTAIFLACALIAALLVGCAPEESKEKSDNPLMENRVKLLEFDYGDVTLTDGIFKDTYESAADYYLGLSVDDMLYGQRKAVLLDTGAGKDLGGFGAGGNVLGQWIQGNARYCAALGTPELKARVTELCDGLYEISKVSPLFNDGKSMYSFEKYLRGCLDLYTLCGLEKGLEMAQRMVDAVKNDPAYANAEKRLGDNGSASNPQEIEWYTIAESLYAFADALKAAGRPAAEVKEYARFAAEFEYKEFWNIFYENKNFYDYRPVSGQNIQHFHAYSHLNSFNSAGAAYGWSGNDYYVDSMIKFYDFMRAEQESAPGGYGAHTEWLLPREDMVDALQKYHDSYENQCDTYAVYRLGNKLAGYTGEAKYGDWSEKLLYNSTIASLETEDGYAFYYSDFSSAGGQKNLRYDWRWACCAGSRPLTVNEVLKTIYYQDTRNLYVNLFVNSKAEMKNAAGGTIVLTQQSDFPESDTIVFTVEPEQPSDFSVKFRKPEWLSGKAQAKVNGQAVGLSEDECGWLVLSRTWEKGDTIELTLPSSLTVSKMEYEADYGKEGVFAIMHGPVALAASMQNPLKDPADVLDGNGDIAAQLKEEGPLAYTALADETLAVKPFYRYKKQELYFLYMNLYQY</sequence>
<evidence type="ECO:0008006" key="6">
    <source>
        <dbReference type="Google" id="ProtNLM"/>
    </source>
</evidence>
<dbReference type="Pfam" id="PF20736">
    <property type="entry name" value="Glyco_hydro127M"/>
    <property type="match status" value="1"/>
</dbReference>